<keyword evidence="3" id="KW-1185">Reference proteome</keyword>
<protein>
    <submittedName>
        <fullName evidence="2">Transcriptional regulator, XRE family</fullName>
    </submittedName>
</protein>
<dbReference type="STRING" id="590998.Celf_1241"/>
<name>F4H424_CELFA</name>
<accession>F4H424</accession>
<sequence length="156" mass="17421">MPMIDTPRLAAFVVRAKRQTYIGDGAHGPSCRPGTVDLPYAEGDLSYLDSYAGGADFLGQELVSHDGTPVWAMNYYGYLLRPDLITAESSGAVLKAALTRLYAQGRFLGGWEHRHEEHLYRDTNTGDVTHFEGREWIETDGVPSYELLYHGGLVRW</sequence>
<dbReference type="Proteomes" id="UP000008460">
    <property type="component" value="Chromosome"/>
</dbReference>
<evidence type="ECO:0000313" key="3">
    <source>
        <dbReference type="Proteomes" id="UP000008460"/>
    </source>
</evidence>
<dbReference type="AlphaFoldDB" id="F4H424"/>
<dbReference type="EMBL" id="CP002666">
    <property type="protein sequence ID" value="AEE45376.1"/>
    <property type="molecule type" value="Genomic_DNA"/>
</dbReference>
<gene>
    <name evidence="2" type="ordered locus">Celf_1241</name>
</gene>
<proteinExistence type="predicted"/>
<organism evidence="2 3">
    <name type="scientific">Cellulomonas fimi (strain ATCC 484 / DSM 20113 / JCM 1341 / CCUG 24087 / LMG 16345 / NBRC 15513 / NCIMB 8980 / NCTC 7547 / NRS-133)</name>
    <dbReference type="NCBI Taxonomy" id="590998"/>
    <lineage>
        <taxon>Bacteria</taxon>
        <taxon>Bacillati</taxon>
        <taxon>Actinomycetota</taxon>
        <taxon>Actinomycetes</taxon>
        <taxon>Micrococcales</taxon>
        <taxon>Cellulomonadaceae</taxon>
        <taxon>Cellulomonas</taxon>
    </lineage>
</organism>
<dbReference type="HOGENOM" id="CLU_106617_0_0_11"/>
<feature type="domain" description="DUF5680" evidence="1">
    <location>
        <begin position="49"/>
        <end position="154"/>
    </location>
</feature>
<dbReference type="KEGG" id="cfi:Celf_1241"/>
<dbReference type="InterPro" id="IPR043735">
    <property type="entry name" value="DUF5680"/>
</dbReference>
<dbReference type="RefSeq" id="WP_013770402.1">
    <property type="nucleotide sequence ID" value="NC_015514.1"/>
</dbReference>
<reference evidence="2 3" key="1">
    <citation type="submission" date="2011-04" db="EMBL/GenBank/DDBJ databases">
        <title>Complete sequence of Cellulomonas fimi ATCC 484.</title>
        <authorList>
            <consortium name="US DOE Joint Genome Institute"/>
            <person name="Lucas S."/>
            <person name="Han J."/>
            <person name="Lapidus A."/>
            <person name="Cheng J.-F."/>
            <person name="Goodwin L."/>
            <person name="Pitluck S."/>
            <person name="Peters L."/>
            <person name="Chertkov O."/>
            <person name="Detter J.C."/>
            <person name="Han C."/>
            <person name="Tapia R."/>
            <person name="Land M."/>
            <person name="Hauser L."/>
            <person name="Kyrpides N."/>
            <person name="Ivanova N."/>
            <person name="Ovchinnikova G."/>
            <person name="Pagani I."/>
            <person name="Mead D."/>
            <person name="Brumm P."/>
            <person name="Woyke T."/>
        </authorList>
    </citation>
    <scope>NUCLEOTIDE SEQUENCE [LARGE SCALE GENOMIC DNA]</scope>
    <source>
        <strain evidence="3">ATCC 484 / DSM 20113 / JCM 1341 / NBRC 15513 / NCIMB 8980 / NCTC 7547</strain>
    </source>
</reference>
<dbReference type="eggNOG" id="ENOG5032SRJ">
    <property type="taxonomic scope" value="Bacteria"/>
</dbReference>
<evidence type="ECO:0000313" key="2">
    <source>
        <dbReference type="EMBL" id="AEE45376.1"/>
    </source>
</evidence>
<dbReference type="Pfam" id="PF18931">
    <property type="entry name" value="DUF5680"/>
    <property type="match status" value="1"/>
</dbReference>
<evidence type="ECO:0000259" key="1">
    <source>
        <dbReference type="Pfam" id="PF18931"/>
    </source>
</evidence>